<keyword evidence="5" id="KW-1185">Reference proteome</keyword>
<dbReference type="NCBIfam" id="TIGR00976">
    <property type="entry name" value="CocE_NonD"/>
    <property type="match status" value="1"/>
</dbReference>
<feature type="compositionally biased region" description="Basic and acidic residues" evidence="2">
    <location>
        <begin position="22"/>
        <end position="35"/>
    </location>
</feature>
<dbReference type="GO" id="GO:0008239">
    <property type="term" value="F:dipeptidyl-peptidase activity"/>
    <property type="evidence" value="ECO:0007669"/>
    <property type="project" value="InterPro"/>
</dbReference>
<dbReference type="OrthoDB" id="5240615at2"/>
<dbReference type="SUPFAM" id="SSF49785">
    <property type="entry name" value="Galactose-binding domain-like"/>
    <property type="match status" value="1"/>
</dbReference>
<keyword evidence="1 4" id="KW-0378">Hydrolase</keyword>
<feature type="domain" description="Xaa-Pro dipeptidyl-peptidase C-terminal" evidence="3">
    <location>
        <begin position="452"/>
        <end position="640"/>
    </location>
</feature>
<accession>A0A4R9BM05</accession>
<dbReference type="EMBL" id="SOHM01000031">
    <property type="protein sequence ID" value="TFD86966.1"/>
    <property type="molecule type" value="Genomic_DNA"/>
</dbReference>
<dbReference type="Pfam" id="PF08530">
    <property type="entry name" value="PepX_C"/>
    <property type="match status" value="1"/>
</dbReference>
<dbReference type="SUPFAM" id="SSF53474">
    <property type="entry name" value="alpha/beta-Hydrolases"/>
    <property type="match status" value="1"/>
</dbReference>
<gene>
    <name evidence="4" type="ORF">E3T61_13925</name>
</gene>
<dbReference type="InterPro" id="IPR000383">
    <property type="entry name" value="Xaa-Pro-like_dom"/>
</dbReference>
<dbReference type="InterPro" id="IPR029058">
    <property type="entry name" value="AB_hydrolase_fold"/>
</dbReference>
<dbReference type="InterPro" id="IPR008979">
    <property type="entry name" value="Galactose-bd-like_sf"/>
</dbReference>
<dbReference type="AlphaFoldDB" id="A0A4R9BM05"/>
<organism evidence="4 5">
    <name type="scientific">Cryobacterium lactosi</name>
    <dbReference type="NCBI Taxonomy" id="1259202"/>
    <lineage>
        <taxon>Bacteria</taxon>
        <taxon>Bacillati</taxon>
        <taxon>Actinomycetota</taxon>
        <taxon>Actinomycetes</taxon>
        <taxon>Micrococcales</taxon>
        <taxon>Microbacteriaceae</taxon>
        <taxon>Cryobacterium</taxon>
    </lineage>
</organism>
<dbReference type="Proteomes" id="UP000298468">
    <property type="component" value="Unassembled WGS sequence"/>
</dbReference>
<evidence type="ECO:0000256" key="1">
    <source>
        <dbReference type="ARBA" id="ARBA00022801"/>
    </source>
</evidence>
<dbReference type="InterPro" id="IPR013736">
    <property type="entry name" value="Xaa-Pro_dipept_C"/>
</dbReference>
<protein>
    <submittedName>
        <fullName evidence="4">CocE/NonD family hydrolase</fullName>
    </submittedName>
</protein>
<comment type="caution">
    <text evidence="4">The sequence shown here is derived from an EMBL/GenBank/DDBJ whole genome shotgun (WGS) entry which is preliminary data.</text>
</comment>
<feature type="region of interest" description="Disordered" evidence="2">
    <location>
        <begin position="1"/>
        <end position="75"/>
    </location>
</feature>
<evidence type="ECO:0000259" key="3">
    <source>
        <dbReference type="SMART" id="SM00939"/>
    </source>
</evidence>
<name>A0A4R9BM05_9MICO</name>
<evidence type="ECO:0000313" key="5">
    <source>
        <dbReference type="Proteomes" id="UP000298468"/>
    </source>
</evidence>
<sequence length="675" mass="73981">MSSPFPVRPRTQQLVRGPTQKVHHECGPPRADRPRHPCPTPNRNRRNHHRPDRRRTLITRSEDIEQSQRSNDTRKRWRRPVIAVTAVASLLFIAGCTSSPTQAADRGLATLANQKIATTMISTGSNASRSTLATEVTGGEGVTHDENPRVPEGASWTQHYFPSADDSGTELHADVLLPEGFQEGDQVTPLISVGPYFAHIGSLEDGDFAQAGPNDRFNDLITEGGALDRGYAVVLVDGRGFGGSTGCQDLGGPGERADVTAAVEWAAAQPWSTGKVGMYGKSYDAITGLIGNNLNLDQLGAVVAQEPIWDMERNFWSGGIPRETITSIGTIYMTMSFLQGMPDDEQRYKDNAADIDYLCTLQYQSDLRSTDAAYWDERDFATLAKGTDTPLFLTQGLTEWNTEPEAIQEYLENHEGPERGWVGPWDHVRGNDVDPATGALKMGRAGWYDEVFAFYDEHLKDAEPTTDLPAFAVQDNTGTWRGEETWPSTDRVQEVKIDDASYIDDGAERKADAGKDSNSYLTWSEPVTKPTRVTGTPELKFTAEGHGNAMIRLYDVAPDGTATWINEQATVIRPGDGTIELRSTDWTLAEGHQLAIEIGTIAPSGANPHRSNDWIDSPSGEEIRLSHTSLTVPLDNPSDDTPTQGDRAAYLDLYLQFAAAEFEPADGSFELTLGK</sequence>
<evidence type="ECO:0000256" key="2">
    <source>
        <dbReference type="SAM" id="MobiDB-lite"/>
    </source>
</evidence>
<dbReference type="Pfam" id="PF02129">
    <property type="entry name" value="Peptidase_S15"/>
    <property type="match status" value="1"/>
</dbReference>
<dbReference type="SMART" id="SM00939">
    <property type="entry name" value="PepX_C"/>
    <property type="match status" value="1"/>
</dbReference>
<dbReference type="Gene3D" id="3.40.50.1820">
    <property type="entry name" value="alpha/beta hydrolase"/>
    <property type="match status" value="2"/>
</dbReference>
<reference evidence="4 5" key="1">
    <citation type="submission" date="2019-03" db="EMBL/GenBank/DDBJ databases">
        <title>Genomics of glacier-inhabiting Cryobacterium strains.</title>
        <authorList>
            <person name="Liu Q."/>
            <person name="Xin Y.-H."/>
        </authorList>
    </citation>
    <scope>NUCLEOTIDE SEQUENCE [LARGE SCALE GENOMIC DNA]</scope>
    <source>
        <strain evidence="4 5">Sr59</strain>
    </source>
</reference>
<proteinExistence type="predicted"/>
<evidence type="ECO:0000313" key="4">
    <source>
        <dbReference type="EMBL" id="TFD86966.1"/>
    </source>
</evidence>
<dbReference type="InterPro" id="IPR005674">
    <property type="entry name" value="CocE/Ser_esterase"/>
</dbReference>
<feature type="compositionally biased region" description="Basic residues" evidence="2">
    <location>
        <begin position="43"/>
        <end position="57"/>
    </location>
</feature>